<protein>
    <submittedName>
        <fullName evidence="3">FHA domain containing protein</fullName>
    </submittedName>
</protein>
<dbReference type="eggNOG" id="COG1716">
    <property type="taxonomic scope" value="Bacteria"/>
</dbReference>
<gene>
    <name evidence="3" type="ordered locus">Sterm_1209</name>
</gene>
<sequence>MLRRIFRFPRIPFLRRSRIGYGTVRKAGQLMTQQKTEKNSNTEQQKMNVEKGIKKFEKRQTEARGGRPAKFFSLRNIIILIIVVITFIYMHMNAYSTKSLYAAIFIFTGITLYMLLVERFIEKTEIETEIKDMKVEREKEHNVFLDRVQEIEQVKKNRLESIILKDEDGYDRKVWRIGRATSMLLGKKTPRNKVDVDLGESVYANLVSRAHGVLNLVNDSWYYEDLGSRNGSGLERKRDGRKIKLKSNMPVKVETGDIIYLATTKVLLK</sequence>
<dbReference type="Pfam" id="PF00498">
    <property type="entry name" value="FHA"/>
    <property type="match status" value="1"/>
</dbReference>
<keyword evidence="1" id="KW-1133">Transmembrane helix</keyword>
<reference evidence="4" key="1">
    <citation type="submission" date="2009-09" db="EMBL/GenBank/DDBJ databases">
        <title>The complete chromosome of Sebaldella termitidis ATCC 33386.</title>
        <authorList>
            <consortium name="US DOE Joint Genome Institute (JGI-PGF)"/>
            <person name="Lucas S."/>
            <person name="Copeland A."/>
            <person name="Lapidus A."/>
            <person name="Glavina del Rio T."/>
            <person name="Dalin E."/>
            <person name="Tice H."/>
            <person name="Bruce D."/>
            <person name="Goodwin L."/>
            <person name="Pitluck S."/>
            <person name="Kyrpides N."/>
            <person name="Mavromatis K."/>
            <person name="Ivanova N."/>
            <person name="Mikhailova N."/>
            <person name="Sims D."/>
            <person name="Meincke L."/>
            <person name="Brettin T."/>
            <person name="Detter J.C."/>
            <person name="Han C."/>
            <person name="Larimer F."/>
            <person name="Land M."/>
            <person name="Hauser L."/>
            <person name="Markowitz V."/>
            <person name="Cheng J.F."/>
            <person name="Hugenholtz P."/>
            <person name="Woyke T."/>
            <person name="Wu D."/>
            <person name="Eisen J.A."/>
        </authorList>
    </citation>
    <scope>NUCLEOTIDE SEQUENCE [LARGE SCALE GENOMIC DNA]</scope>
    <source>
        <strain evidence="4">ATCC 33386 / NCTC 11300</strain>
    </source>
</reference>
<evidence type="ECO:0000313" key="4">
    <source>
        <dbReference type="Proteomes" id="UP000000845"/>
    </source>
</evidence>
<feature type="transmembrane region" description="Helical" evidence="1">
    <location>
        <begin position="98"/>
        <end position="116"/>
    </location>
</feature>
<dbReference type="KEGG" id="str:Sterm_1209"/>
<dbReference type="SMART" id="SM00240">
    <property type="entry name" value="FHA"/>
    <property type="match status" value="1"/>
</dbReference>
<dbReference type="SUPFAM" id="SSF49879">
    <property type="entry name" value="SMAD/FHA domain"/>
    <property type="match status" value="1"/>
</dbReference>
<feature type="domain" description="FHA" evidence="2">
    <location>
        <begin position="175"/>
        <end position="239"/>
    </location>
</feature>
<evidence type="ECO:0000256" key="1">
    <source>
        <dbReference type="SAM" id="Phobius"/>
    </source>
</evidence>
<keyword evidence="1" id="KW-0472">Membrane</keyword>
<dbReference type="Proteomes" id="UP000000845">
    <property type="component" value="Chromosome"/>
</dbReference>
<feature type="transmembrane region" description="Helical" evidence="1">
    <location>
        <begin position="74"/>
        <end position="92"/>
    </location>
</feature>
<dbReference type="InterPro" id="IPR008984">
    <property type="entry name" value="SMAD_FHA_dom_sf"/>
</dbReference>
<name>D1AH43_SEBTE</name>
<reference evidence="3 4" key="2">
    <citation type="journal article" date="2010" name="Stand. Genomic Sci.">
        <title>Complete genome sequence of Sebaldella termitidis type strain (NCTC 11300).</title>
        <authorList>
            <person name="Harmon-Smith M."/>
            <person name="Celia L."/>
            <person name="Chertkov O."/>
            <person name="Lapidus A."/>
            <person name="Copeland A."/>
            <person name="Glavina Del Rio T."/>
            <person name="Nolan M."/>
            <person name="Lucas S."/>
            <person name="Tice H."/>
            <person name="Cheng J.F."/>
            <person name="Han C."/>
            <person name="Detter J.C."/>
            <person name="Bruce D."/>
            <person name="Goodwin L."/>
            <person name="Pitluck S."/>
            <person name="Pati A."/>
            <person name="Liolios K."/>
            <person name="Ivanova N."/>
            <person name="Mavromatis K."/>
            <person name="Mikhailova N."/>
            <person name="Chen A."/>
            <person name="Palaniappan K."/>
            <person name="Land M."/>
            <person name="Hauser L."/>
            <person name="Chang Y.J."/>
            <person name="Jeffries C.D."/>
            <person name="Brettin T."/>
            <person name="Goker M."/>
            <person name="Beck B."/>
            <person name="Bristow J."/>
            <person name="Eisen J.A."/>
            <person name="Markowitz V."/>
            <person name="Hugenholtz P."/>
            <person name="Kyrpides N.C."/>
            <person name="Klenk H.P."/>
            <person name="Chen F."/>
        </authorList>
    </citation>
    <scope>NUCLEOTIDE SEQUENCE [LARGE SCALE GENOMIC DNA]</scope>
    <source>
        <strain evidence="4">ATCC 33386 / NCTC 11300</strain>
    </source>
</reference>
<dbReference type="InterPro" id="IPR000253">
    <property type="entry name" value="FHA_dom"/>
</dbReference>
<dbReference type="HOGENOM" id="CLU_089612_0_0_0"/>
<keyword evidence="1" id="KW-0812">Transmembrane</keyword>
<dbReference type="PROSITE" id="PS50006">
    <property type="entry name" value="FHA_DOMAIN"/>
    <property type="match status" value="1"/>
</dbReference>
<proteinExistence type="predicted"/>
<dbReference type="Gene3D" id="2.60.200.20">
    <property type="match status" value="1"/>
</dbReference>
<keyword evidence="4" id="KW-1185">Reference proteome</keyword>
<evidence type="ECO:0000313" key="3">
    <source>
        <dbReference type="EMBL" id="ACZ08077.1"/>
    </source>
</evidence>
<dbReference type="EMBL" id="CP001739">
    <property type="protein sequence ID" value="ACZ08077.1"/>
    <property type="molecule type" value="Genomic_DNA"/>
</dbReference>
<dbReference type="STRING" id="526218.Sterm_1209"/>
<accession>D1AH43</accession>
<dbReference type="AlphaFoldDB" id="D1AH43"/>
<organism evidence="3 4">
    <name type="scientific">Sebaldella termitidis (strain ATCC 33386 / NCTC 11300)</name>
    <dbReference type="NCBI Taxonomy" id="526218"/>
    <lineage>
        <taxon>Bacteria</taxon>
        <taxon>Fusobacteriati</taxon>
        <taxon>Fusobacteriota</taxon>
        <taxon>Fusobacteriia</taxon>
        <taxon>Fusobacteriales</taxon>
        <taxon>Leptotrichiaceae</taxon>
        <taxon>Sebaldella</taxon>
    </lineage>
</organism>
<evidence type="ECO:0000259" key="2">
    <source>
        <dbReference type="PROSITE" id="PS50006"/>
    </source>
</evidence>
<dbReference type="RefSeq" id="WP_012860673.1">
    <property type="nucleotide sequence ID" value="NC_013517.1"/>
</dbReference>